<name>A0A8H3BTI6_9AGAM</name>
<evidence type="ECO:0000313" key="2">
    <source>
        <dbReference type="Proteomes" id="UP000663888"/>
    </source>
</evidence>
<dbReference type="Proteomes" id="UP000663888">
    <property type="component" value="Unassembled WGS sequence"/>
</dbReference>
<dbReference type="InterPro" id="IPR032675">
    <property type="entry name" value="LRR_dom_sf"/>
</dbReference>
<comment type="caution">
    <text evidence="1">The sequence shown here is derived from an EMBL/GenBank/DDBJ whole genome shotgun (WGS) entry which is preliminary data.</text>
</comment>
<evidence type="ECO:0008006" key="3">
    <source>
        <dbReference type="Google" id="ProtNLM"/>
    </source>
</evidence>
<evidence type="ECO:0000313" key="1">
    <source>
        <dbReference type="EMBL" id="CAE6463716.1"/>
    </source>
</evidence>
<dbReference type="OrthoDB" id="6537869at2759"/>
<organism evidence="1 2">
    <name type="scientific">Rhizoctonia solani</name>
    <dbReference type="NCBI Taxonomy" id="456999"/>
    <lineage>
        <taxon>Eukaryota</taxon>
        <taxon>Fungi</taxon>
        <taxon>Dikarya</taxon>
        <taxon>Basidiomycota</taxon>
        <taxon>Agaricomycotina</taxon>
        <taxon>Agaricomycetes</taxon>
        <taxon>Cantharellales</taxon>
        <taxon>Ceratobasidiaceae</taxon>
        <taxon>Rhizoctonia</taxon>
    </lineage>
</organism>
<dbReference type="AlphaFoldDB" id="A0A8H3BTI6"/>
<sequence length="580" mass="65969">MARKIKLGPRPRRQPSMVRTFAIPEILFLICEQVEQSDLARLLPTSRALFYCLLPLVWKSLPETAPEILMRLLPNGDTHLKHYLKNKHIKDIEPFDAESLVRFHLYAPYVKELALSRSSNIIWKKLLKLVDTRPILPNLEILKVLLASKKSNLTYTTYLIPCLTPTLTKIDYVYWNPYVNPHLLIKSVSSVARQCPDIHSLRIGFTAFDLIMEPIYAGKLAESLDRLQNLRVLELGPVALDPKVITVLGGLPNLESLTLVEVVHPTEIKYSSGRLWKCTDVFPLKGSFPNLQHLGVDCCPYELGSMDELWKVAALFHRLTSISIRMTTHKPITQPQFHDFICTIYRLIPSITSLSMVFPNQSGPMSLLSPEIVDILAKLPLQRLKLGGREHTHADVTPGCNSERFALAFPRMEYLRIDGCYFEFNDLASFAKHMPHLQKLSLRINIGPSWPSRDELSLLVLTPSSSQIYFDLQIFHRILLGEDLDFEPSVWDNDNKDVEDIAAGLHALWPKGVVCEADKLPRKSGMVSCVDEVNEELGQLHNIDGHDGHMAMMPPKRKLPHWLQAQELVDFHPESGMRSI</sequence>
<reference evidence="1" key="1">
    <citation type="submission" date="2021-01" db="EMBL/GenBank/DDBJ databases">
        <authorList>
            <person name="Kaushik A."/>
        </authorList>
    </citation>
    <scope>NUCLEOTIDE SEQUENCE</scope>
    <source>
        <strain evidence="1">AG4-R118</strain>
    </source>
</reference>
<gene>
    <name evidence="1" type="ORF">RDB_LOCUS95125</name>
</gene>
<dbReference type="SUPFAM" id="SSF52047">
    <property type="entry name" value="RNI-like"/>
    <property type="match status" value="1"/>
</dbReference>
<dbReference type="Gene3D" id="3.80.10.10">
    <property type="entry name" value="Ribonuclease Inhibitor"/>
    <property type="match status" value="1"/>
</dbReference>
<accession>A0A8H3BTI6</accession>
<dbReference type="EMBL" id="CAJMWX010001055">
    <property type="protein sequence ID" value="CAE6463716.1"/>
    <property type="molecule type" value="Genomic_DNA"/>
</dbReference>
<proteinExistence type="predicted"/>
<protein>
    <recommendedName>
        <fullName evidence="3">F-box domain-containing protein</fullName>
    </recommendedName>
</protein>